<feature type="compositionally biased region" description="Acidic residues" evidence="5">
    <location>
        <begin position="102"/>
        <end position="119"/>
    </location>
</feature>
<dbReference type="EMBL" id="JAHMUF010000029">
    <property type="protein sequence ID" value="KAG7191445.1"/>
    <property type="molecule type" value="Genomic_DNA"/>
</dbReference>
<dbReference type="PANTHER" id="PTHR12442:SF22">
    <property type="entry name" value="CYTOPLASMIC DYNEIN 1 INTERMEDIATE CHAIN-RELATED"/>
    <property type="match status" value="1"/>
</dbReference>
<keyword evidence="7" id="KW-1185">Reference proteome</keyword>
<dbReference type="GO" id="GO:0045503">
    <property type="term" value="F:dynein light chain binding"/>
    <property type="evidence" value="ECO:0007669"/>
    <property type="project" value="TreeGrafter"/>
</dbReference>
<dbReference type="PANTHER" id="PTHR12442">
    <property type="entry name" value="DYNEIN INTERMEDIATE CHAIN"/>
    <property type="match status" value="1"/>
</dbReference>
<gene>
    <name evidence="6" type="ORF">KQ657_003120</name>
</gene>
<dbReference type="InterPro" id="IPR050687">
    <property type="entry name" value="Dynein_IC"/>
</dbReference>
<dbReference type="SUPFAM" id="SSF50978">
    <property type="entry name" value="WD40 repeat-like"/>
    <property type="match status" value="1"/>
</dbReference>
<evidence type="ECO:0000256" key="4">
    <source>
        <dbReference type="ARBA" id="ARBA00022737"/>
    </source>
</evidence>
<dbReference type="GO" id="GO:0045504">
    <property type="term" value="F:dynein heavy chain binding"/>
    <property type="evidence" value="ECO:0007669"/>
    <property type="project" value="TreeGrafter"/>
</dbReference>
<name>A0A9P7V5C7_9ASCO</name>
<evidence type="ECO:0000256" key="1">
    <source>
        <dbReference type="ARBA" id="ARBA00004496"/>
    </source>
</evidence>
<dbReference type="RefSeq" id="XP_043046997.1">
    <property type="nucleotide sequence ID" value="XM_043193856.1"/>
</dbReference>
<dbReference type="OrthoDB" id="366230at2759"/>
<organism evidence="6 7">
    <name type="scientific">Scheffersomyces spartinae</name>
    <dbReference type="NCBI Taxonomy" id="45513"/>
    <lineage>
        <taxon>Eukaryota</taxon>
        <taxon>Fungi</taxon>
        <taxon>Dikarya</taxon>
        <taxon>Ascomycota</taxon>
        <taxon>Saccharomycotina</taxon>
        <taxon>Pichiomycetes</taxon>
        <taxon>Debaryomycetaceae</taxon>
        <taxon>Scheffersomyces</taxon>
    </lineage>
</organism>
<dbReference type="SMART" id="SM00320">
    <property type="entry name" value="WD40"/>
    <property type="match status" value="4"/>
</dbReference>
<sequence length="574" mass="63552">MDSERQSLLEQKRQRLQELKRRRQLGSPSKEINLLDVDNILETTPGKVDIAIQTDTIIEDKDTVANSDTVVNVRFKKHLEDIQCNQGIQTVESFFESIEEIEHDDGDDDGGDDGDDGDDDKATVLDTQIEDSNAALKSLYQEEIQEPTVFDEYDVSFTANGTNTDVEDFNPFKLLARIEANSNVRAIAGIDVSARFPGLVVVSYARCDSPHQLNGLAKVYNFDKNPPTTEFVLECDTSICQIQFDHCNNKRVIAGLADGRIVIWDLNDPTNRQSTSTETEYIVLPSISSPHPNATDCNNNSAHNSGISSLTQLSIENNDSIVITTYSGMVSLWSTSILASPKCSSINIVKTSTKDDTGNVSTENIGIEGVVALRGDLALQEASFAIDQHKFLSNLVVLSSKGNLYRLGNDMELIKSVYQSETKTSTGPGESLLPTSLSSFLEGKYFITTHLDSSLKLWMLTNPQPLLEIPTKDLIIGLAVRPHYDFQFVTLALSLTPIVQFWDLKVRMRSPIVDIVITEATSPTKIAFDSDGKQLVVGFLDGSVSLYEIDETILKDTSRLRRNLDIDSGLQDMY</sequence>
<dbReference type="InterPro" id="IPR015943">
    <property type="entry name" value="WD40/YVTN_repeat-like_dom_sf"/>
</dbReference>
<evidence type="ECO:0000313" key="7">
    <source>
        <dbReference type="Proteomes" id="UP000790833"/>
    </source>
</evidence>
<dbReference type="InterPro" id="IPR001680">
    <property type="entry name" value="WD40_rpt"/>
</dbReference>
<dbReference type="Gene3D" id="2.130.10.10">
    <property type="entry name" value="YVTN repeat-like/Quinoprotein amine dehydrogenase"/>
    <property type="match status" value="2"/>
</dbReference>
<evidence type="ECO:0008006" key="8">
    <source>
        <dbReference type="Google" id="ProtNLM"/>
    </source>
</evidence>
<comment type="caution">
    <text evidence="6">The sequence shown here is derived from an EMBL/GenBank/DDBJ whole genome shotgun (WGS) entry which is preliminary data.</text>
</comment>
<dbReference type="InterPro" id="IPR036322">
    <property type="entry name" value="WD40_repeat_dom_sf"/>
</dbReference>
<dbReference type="GeneID" id="66116494"/>
<keyword evidence="3" id="KW-0853">WD repeat</keyword>
<protein>
    <recommendedName>
        <fullName evidence="8">Dynein intermediate chain</fullName>
    </recommendedName>
</protein>
<dbReference type="Proteomes" id="UP000790833">
    <property type="component" value="Unassembled WGS sequence"/>
</dbReference>
<evidence type="ECO:0000256" key="3">
    <source>
        <dbReference type="ARBA" id="ARBA00022574"/>
    </source>
</evidence>
<dbReference type="GO" id="GO:0005868">
    <property type="term" value="C:cytoplasmic dynein complex"/>
    <property type="evidence" value="ECO:0007669"/>
    <property type="project" value="TreeGrafter"/>
</dbReference>
<reference evidence="6" key="1">
    <citation type="submission" date="2021-03" db="EMBL/GenBank/DDBJ databases">
        <authorList>
            <person name="Palmer J.M."/>
        </authorList>
    </citation>
    <scope>NUCLEOTIDE SEQUENCE</scope>
    <source>
        <strain evidence="6">ARV_011</strain>
    </source>
</reference>
<keyword evidence="2" id="KW-0963">Cytoplasm</keyword>
<feature type="region of interest" description="Disordered" evidence="5">
    <location>
        <begin position="102"/>
        <end position="121"/>
    </location>
</feature>
<dbReference type="GO" id="GO:0010970">
    <property type="term" value="P:transport along microtubule"/>
    <property type="evidence" value="ECO:0007669"/>
    <property type="project" value="TreeGrafter"/>
</dbReference>
<keyword evidence="4" id="KW-0677">Repeat</keyword>
<evidence type="ECO:0000256" key="2">
    <source>
        <dbReference type="ARBA" id="ARBA00022490"/>
    </source>
</evidence>
<accession>A0A9P7V5C7</accession>
<dbReference type="AlphaFoldDB" id="A0A9P7V5C7"/>
<evidence type="ECO:0000313" key="6">
    <source>
        <dbReference type="EMBL" id="KAG7191445.1"/>
    </source>
</evidence>
<dbReference type="GO" id="GO:0005737">
    <property type="term" value="C:cytoplasm"/>
    <property type="evidence" value="ECO:0007669"/>
    <property type="project" value="UniProtKB-SubCell"/>
</dbReference>
<evidence type="ECO:0000256" key="5">
    <source>
        <dbReference type="SAM" id="MobiDB-lite"/>
    </source>
</evidence>
<comment type="subcellular location">
    <subcellularLocation>
        <location evidence="1">Cytoplasm</location>
    </subcellularLocation>
</comment>
<proteinExistence type="predicted"/>